<feature type="transmembrane region" description="Helical" evidence="1">
    <location>
        <begin position="92"/>
        <end position="116"/>
    </location>
</feature>
<evidence type="ECO:0000313" key="3">
    <source>
        <dbReference type="Proteomes" id="UP000000483"/>
    </source>
</evidence>
<gene>
    <name evidence="2" type="ordered locus">Desac_1567</name>
</gene>
<accession>F2NHT6</accession>
<name>F2NHT6_DESAR</name>
<feature type="transmembrane region" description="Helical" evidence="1">
    <location>
        <begin position="52"/>
        <end position="71"/>
    </location>
</feature>
<dbReference type="eggNOG" id="ENOG502ZNK8">
    <property type="taxonomic scope" value="Bacteria"/>
</dbReference>
<feature type="transmembrane region" description="Helical" evidence="1">
    <location>
        <begin position="12"/>
        <end position="32"/>
    </location>
</feature>
<protein>
    <submittedName>
        <fullName evidence="2">Uncharacterized protein</fullName>
    </submittedName>
</protein>
<evidence type="ECO:0000313" key="2">
    <source>
        <dbReference type="EMBL" id="AEB09421.1"/>
    </source>
</evidence>
<keyword evidence="1" id="KW-1133">Transmembrane helix</keyword>
<organism evidence="2 3">
    <name type="scientific">Desulfobacca acetoxidans (strain ATCC 700848 / DSM 11109 / ASRB2)</name>
    <dbReference type="NCBI Taxonomy" id="880072"/>
    <lineage>
        <taxon>Bacteria</taxon>
        <taxon>Pseudomonadati</taxon>
        <taxon>Thermodesulfobacteriota</taxon>
        <taxon>Desulfobaccia</taxon>
        <taxon>Desulfobaccales</taxon>
        <taxon>Desulfobaccaceae</taxon>
        <taxon>Desulfobacca</taxon>
    </lineage>
</organism>
<reference evidence="3" key="2">
    <citation type="submission" date="2011-03" db="EMBL/GenBank/DDBJ databases">
        <title>The complete genome of Desulfobacca acetoxidans DSM 11109.</title>
        <authorList>
            <consortium name="US DOE Joint Genome Institute (JGI-PGF)"/>
            <person name="Lucas S."/>
            <person name="Copeland A."/>
            <person name="Lapidus A."/>
            <person name="Bruce D."/>
            <person name="Goodwin L."/>
            <person name="Pitluck S."/>
            <person name="Peters L."/>
            <person name="Kyrpides N."/>
            <person name="Mavromatis K."/>
            <person name="Ivanova N."/>
            <person name="Ovchinnikova G."/>
            <person name="Teshima H."/>
            <person name="Detter J.C."/>
            <person name="Han C."/>
            <person name="Land M."/>
            <person name="Hauser L."/>
            <person name="Markowitz V."/>
            <person name="Cheng J.-F."/>
            <person name="Hugenholtz P."/>
            <person name="Woyke T."/>
            <person name="Wu D."/>
            <person name="Spring S."/>
            <person name="Schueler E."/>
            <person name="Brambilla E."/>
            <person name="Klenk H.-P."/>
            <person name="Eisen J.A."/>
        </authorList>
    </citation>
    <scope>NUCLEOTIDE SEQUENCE [LARGE SCALE GENOMIC DNA]</scope>
    <source>
        <strain evidence="3">ATCC 700848 / DSM 11109 / ASRB2</strain>
    </source>
</reference>
<sequence length="155" mass="17873">MNSATPLIKAFRINAIISGAMLGSLFLYAVIVEVFRYRHVTPPFSMPSLLENLRLVFVFLSFAVYFMINFFRKRILVKQLEDTPEVLIRKLSMAHLISLALAELPAVFGLLLFLLSGISRDYYLLMVLSIALFYIYFPRYSFWEAWSKVNEAQSG</sequence>
<dbReference type="HOGENOM" id="CLU_1692635_0_0_7"/>
<reference evidence="2 3" key="1">
    <citation type="journal article" date="2011" name="Stand. Genomic Sci.">
        <title>Complete genome sequence of the acetate-degrading sulfate reducer Desulfobacca acetoxidans type strain (ASRB2).</title>
        <authorList>
            <person name="Goker M."/>
            <person name="Teshima H."/>
            <person name="Lapidus A."/>
            <person name="Nolan M."/>
            <person name="Lucas S."/>
            <person name="Hammon N."/>
            <person name="Deshpande S."/>
            <person name="Cheng J.F."/>
            <person name="Tapia R."/>
            <person name="Han C."/>
            <person name="Goodwin L."/>
            <person name="Pitluck S."/>
            <person name="Huntemann M."/>
            <person name="Liolios K."/>
            <person name="Ivanova N."/>
            <person name="Pagani I."/>
            <person name="Mavromatis K."/>
            <person name="Ovchinikova G."/>
            <person name="Pati A."/>
            <person name="Chen A."/>
            <person name="Palaniappan K."/>
            <person name="Land M."/>
            <person name="Hauser L."/>
            <person name="Brambilla E.M."/>
            <person name="Rohde M."/>
            <person name="Spring S."/>
            <person name="Detter J.C."/>
            <person name="Woyke T."/>
            <person name="Bristow J."/>
            <person name="Eisen J.A."/>
            <person name="Markowitz V."/>
            <person name="Hugenholtz P."/>
            <person name="Kyrpides N.C."/>
            <person name="Klenk H.P."/>
        </authorList>
    </citation>
    <scope>NUCLEOTIDE SEQUENCE [LARGE SCALE GENOMIC DNA]</scope>
    <source>
        <strain evidence="3">ATCC 700848 / DSM 11109 / ASRB2</strain>
    </source>
</reference>
<dbReference type="KEGG" id="dao:Desac_1567"/>
<dbReference type="RefSeq" id="WP_013706531.1">
    <property type="nucleotide sequence ID" value="NC_015388.1"/>
</dbReference>
<dbReference type="EMBL" id="CP002629">
    <property type="protein sequence ID" value="AEB09421.1"/>
    <property type="molecule type" value="Genomic_DNA"/>
</dbReference>
<dbReference type="Proteomes" id="UP000000483">
    <property type="component" value="Chromosome"/>
</dbReference>
<keyword evidence="3" id="KW-1185">Reference proteome</keyword>
<proteinExistence type="predicted"/>
<keyword evidence="1" id="KW-0472">Membrane</keyword>
<evidence type="ECO:0000256" key="1">
    <source>
        <dbReference type="SAM" id="Phobius"/>
    </source>
</evidence>
<dbReference type="AlphaFoldDB" id="F2NHT6"/>
<keyword evidence="1" id="KW-0812">Transmembrane</keyword>
<feature type="transmembrane region" description="Helical" evidence="1">
    <location>
        <begin position="122"/>
        <end position="138"/>
    </location>
</feature>